<reference evidence="1 3" key="1">
    <citation type="submission" date="2020-06" db="EMBL/GenBank/DDBJ databases">
        <title>The yeast mating-type switching endonuclease HO is a domesticated member of an unorthodox homing genetic element family.</title>
        <authorList>
            <person name="Coughlan A.Y."/>
            <person name="Lombardi L."/>
            <person name="Braun-Galleani S."/>
            <person name="Martos A.R."/>
            <person name="Galeote V."/>
            <person name="Bigey F."/>
            <person name="Dequin S."/>
            <person name="Byrne K.P."/>
            <person name="Wolfe K.H."/>
        </authorList>
    </citation>
    <scope>NUCLEOTIDE SEQUENCE [LARGE SCALE GENOMIC DNA]</scope>
    <source>
        <strain evidence="1 3">CBS764</strain>
    </source>
</reference>
<dbReference type="RefSeq" id="XP_037137828.1">
    <property type="nucleotide sequence ID" value="XM_037281933.1"/>
</dbReference>
<dbReference type="Proteomes" id="UP000515788">
    <property type="component" value="Chromosome 4"/>
</dbReference>
<name>A0A7G3ZCB7_9SACH</name>
<dbReference type="GO" id="GO:0030541">
    <property type="term" value="P:plasmid partitioning"/>
    <property type="evidence" value="ECO:0007669"/>
    <property type="project" value="InterPro"/>
</dbReference>
<keyword evidence="3" id="KW-1185">Reference proteome</keyword>
<evidence type="ECO:0000313" key="3">
    <source>
        <dbReference type="Proteomes" id="UP000515788"/>
    </source>
</evidence>
<protein>
    <submittedName>
        <fullName evidence="1">Uncharacterized protein</fullName>
    </submittedName>
</protein>
<organism evidence="1 3">
    <name type="scientific">Torulaspora globosa</name>
    <dbReference type="NCBI Taxonomy" id="48254"/>
    <lineage>
        <taxon>Eukaryota</taxon>
        <taxon>Fungi</taxon>
        <taxon>Dikarya</taxon>
        <taxon>Ascomycota</taxon>
        <taxon>Saccharomycotina</taxon>
        <taxon>Saccharomycetes</taxon>
        <taxon>Saccharomycetales</taxon>
        <taxon>Saccharomycetaceae</taxon>
        <taxon>Torulaspora</taxon>
    </lineage>
</organism>
<dbReference type="KEGG" id="tgb:HG536_0B00110"/>
<dbReference type="Proteomes" id="UP000515788">
    <property type="component" value="Chromosome 2"/>
</dbReference>
<dbReference type="EMBL" id="CP059247">
    <property type="protein sequence ID" value="QLL31153.1"/>
    <property type="molecule type" value="Genomic_DNA"/>
</dbReference>
<proteinExistence type="predicted"/>
<dbReference type="AlphaFoldDB" id="A0A7G3ZCB7"/>
<dbReference type="GeneID" id="59324272"/>
<sequence>MRRWMNVPDSFAEYPLLAIYVAKFRLRKYPFDVLRNDINWPEPYVVLNTIMKRLRSHRFLKGNADAATIPEDIRKVIALGDVIPNGMEDEVLEMPYSASKVSANNNRVMKVLRGQNTRNDVAKFFDEILSSEHLELYQDPAIIQLVSAYP</sequence>
<evidence type="ECO:0000313" key="2">
    <source>
        <dbReference type="EMBL" id="QLL33099.1"/>
    </source>
</evidence>
<evidence type="ECO:0000313" key="1">
    <source>
        <dbReference type="EMBL" id="QLL31153.1"/>
    </source>
</evidence>
<dbReference type="Pfam" id="PF05797">
    <property type="entry name" value="Rep_4"/>
    <property type="match status" value="1"/>
</dbReference>
<accession>A0A7G3ZCB7</accession>
<gene>
    <name evidence="1" type="ORF">HG536_0B00110</name>
    <name evidence="2" type="ORF">HG536_0D06240</name>
</gene>
<dbReference type="InterPro" id="IPR008897">
    <property type="entry name" value="Rep_fungi"/>
</dbReference>
<dbReference type="OrthoDB" id="4070285at2759"/>
<dbReference type="EMBL" id="CP059249">
    <property type="protein sequence ID" value="QLL33099.1"/>
    <property type="molecule type" value="Genomic_DNA"/>
</dbReference>